<dbReference type="EMBL" id="VSSR01000084">
    <property type="protein sequence ID" value="TYL72413.1"/>
    <property type="molecule type" value="Genomic_DNA"/>
</dbReference>
<reference evidence="1 2" key="1">
    <citation type="submission" date="2019-08" db="EMBL/GenBank/DDBJ databases">
        <title>Bradyrhizobium hipponensis sp. nov., a rhizobium isolated from a Lupinus angustifolius root nodule in Tunisia.</title>
        <authorList>
            <person name="Off K."/>
            <person name="Rejili M."/>
            <person name="Mars M."/>
            <person name="Brachmann A."/>
            <person name="Marin M."/>
        </authorList>
    </citation>
    <scope>NUCLEOTIDE SEQUENCE [LARGE SCALE GENOMIC DNA]</scope>
    <source>
        <strain evidence="1 2">CTAW11</strain>
    </source>
</reference>
<keyword evidence="2" id="KW-1185">Reference proteome</keyword>
<protein>
    <submittedName>
        <fullName evidence="1">Uncharacterized protein</fullName>
    </submittedName>
</protein>
<evidence type="ECO:0000313" key="2">
    <source>
        <dbReference type="Proteomes" id="UP000324853"/>
    </source>
</evidence>
<dbReference type="Proteomes" id="UP000324853">
    <property type="component" value="Unassembled WGS sequence"/>
</dbReference>
<sequence>MVKSPSSIRCHSHTAWSPETAFGLWPPIWPGATLPVSSTRFVQAIAVLIATPNWRERAVAAIESGMSRDEAAKQCQRSS</sequence>
<dbReference type="RefSeq" id="WP_148756141.1">
    <property type="nucleotide sequence ID" value="NZ_VSSR01000084.1"/>
</dbReference>
<evidence type="ECO:0000313" key="1">
    <source>
        <dbReference type="EMBL" id="TYL72413.1"/>
    </source>
</evidence>
<proteinExistence type="predicted"/>
<organism evidence="1 2">
    <name type="scientific">Bradyrhizobium cytisi</name>
    <dbReference type="NCBI Taxonomy" id="515489"/>
    <lineage>
        <taxon>Bacteria</taxon>
        <taxon>Pseudomonadati</taxon>
        <taxon>Pseudomonadota</taxon>
        <taxon>Alphaproteobacteria</taxon>
        <taxon>Hyphomicrobiales</taxon>
        <taxon>Nitrobacteraceae</taxon>
        <taxon>Bradyrhizobium</taxon>
    </lineage>
</organism>
<gene>
    <name evidence="1" type="ORF">FXB38_38530</name>
</gene>
<accession>A0A5S4VZ95</accession>
<comment type="caution">
    <text evidence="1">The sequence shown here is derived from an EMBL/GenBank/DDBJ whole genome shotgun (WGS) entry which is preliminary data.</text>
</comment>
<name>A0A5S4VZ95_9BRAD</name>
<dbReference type="AlphaFoldDB" id="A0A5S4VZ95"/>